<organism evidence="4 5">
    <name type="scientific">Leishmania panamensis</name>
    <dbReference type="NCBI Taxonomy" id="5679"/>
    <lineage>
        <taxon>Eukaryota</taxon>
        <taxon>Discoba</taxon>
        <taxon>Euglenozoa</taxon>
        <taxon>Kinetoplastea</taxon>
        <taxon>Metakinetoplastina</taxon>
        <taxon>Trypanosomatida</taxon>
        <taxon>Trypanosomatidae</taxon>
        <taxon>Leishmaniinae</taxon>
        <taxon>Leishmania</taxon>
        <taxon>Leishmania guyanensis species complex</taxon>
    </lineage>
</organism>
<dbReference type="InterPro" id="IPR044288">
    <property type="entry name" value="ZNF598/HEL2"/>
</dbReference>
<dbReference type="GeneID" id="22577182"/>
<dbReference type="SUPFAM" id="SSF57850">
    <property type="entry name" value="RING/U-box"/>
    <property type="match status" value="1"/>
</dbReference>
<sequence length="725" mass="79561">MSGRRNRNQAEGGGGCCNAAGGLSSDDKEVPVECLICADPCRALCVFQCGHYTCYSCGLRIHSVNKGSCPVCRKEATEMPIITQKVSREEEQFSAEEVASMRRVVTTDHYLRCVIDSPQLACEMAKLYEYTCPIESCWCQGYQDPFLKINVLKDHLWVDHELMYCEVCLQHRPAFLCEQVAYSSTALQHHMEGRCRHDRSSFTGHPPCRFCKRTNRFYDGESLLKHMQQQHYTCDVCNRGQFTFTFYASRQKLDQHFQMCHKICDHPDCSSLDLMMRVFGNEIDLMVHKQRVHGVKAKVTFSPAMFGEASGAPAGSGSTGTAPATASNANVIQITFDHIFRVETVAMMPTKENCHGGGRHGGGGGGGQRSVDTVHAPEENGIPLYYLHSDTLPILTRPVASDVGTASISARSGGAWRNDTRSDPSFSAFAIAEDMRNYNVRNKLPTDRKQIEQRLNDMLSKHLRSPVAYAQFRSYTRDFMESAMLTSKYYDVLARECFPNPQVFHGVFPLIVATVPVAAKQAALQEVHKMRMAPEMQRIARAREEDARKEAEARTAAASAEEVRNCKAEKNNSNTNGGNKKSAPAGAPSPFGRKNAKGEGGRQNAWLTTDTRSKFGVSSSAPAQHQDPFLNAHATSPTTLAPSAAASLKSNSNSGPRAWGSATVTSLGPSSTTPAAASAPVSTAVHVGGGLVINEETFPSLPNNGIRRDPISKAQRAKPNAWFKR</sequence>
<feature type="region of interest" description="Disordered" evidence="2">
    <location>
        <begin position="694"/>
        <end position="725"/>
    </location>
</feature>
<dbReference type="Gene3D" id="3.30.40.10">
    <property type="entry name" value="Zinc/RING finger domain, C3HC4 (zinc finger)"/>
    <property type="match status" value="1"/>
</dbReference>
<feature type="compositionally biased region" description="Low complexity" evidence="2">
    <location>
        <begin position="632"/>
        <end position="654"/>
    </location>
</feature>
<feature type="region of interest" description="Disordered" evidence="2">
    <location>
        <begin position="541"/>
        <end position="679"/>
    </location>
</feature>
<keyword evidence="5" id="KW-1185">Reference proteome</keyword>
<dbReference type="RefSeq" id="XP_010701158.1">
    <property type="nucleotide sequence ID" value="XM_010702856.1"/>
</dbReference>
<dbReference type="PANTHER" id="PTHR22938:SF0">
    <property type="entry name" value="E3 UBIQUITIN-PROTEIN LIGASE ZNF598"/>
    <property type="match status" value="1"/>
</dbReference>
<dbReference type="SMART" id="SM00355">
    <property type="entry name" value="ZnF_C2H2"/>
    <property type="match status" value="3"/>
</dbReference>
<feature type="compositionally biased region" description="Basic and acidic residues" evidence="2">
    <location>
        <begin position="541"/>
        <end position="553"/>
    </location>
</feature>
<evidence type="ECO:0000259" key="3">
    <source>
        <dbReference type="PROSITE" id="PS50089"/>
    </source>
</evidence>
<dbReference type="GO" id="GO:0016567">
    <property type="term" value="P:protein ubiquitination"/>
    <property type="evidence" value="ECO:0007669"/>
    <property type="project" value="TreeGrafter"/>
</dbReference>
<reference evidence="4 5" key="1">
    <citation type="journal article" date="2015" name="Sci. Rep.">
        <title>The genome of Leishmania panamensis: insights into genomics of the L. (Viannia) subgenus.</title>
        <authorList>
            <person name="Llanes A."/>
            <person name="Restrepo C.M."/>
            <person name="Vecchio G.D."/>
            <person name="Anguizola F.J."/>
            <person name="Lleonart R."/>
        </authorList>
    </citation>
    <scope>NUCLEOTIDE SEQUENCE [LARGE SCALE GENOMIC DNA]</scope>
    <source>
        <strain evidence="4 5">MHOM/PA/94/PSC-1</strain>
    </source>
</reference>
<dbReference type="VEuPathDB" id="TriTrypDB:LPMP_301280"/>
<dbReference type="Pfam" id="PF13920">
    <property type="entry name" value="zf-C3HC4_3"/>
    <property type="match status" value="1"/>
</dbReference>
<name>A0A088RW21_LEIPA</name>
<dbReference type="GO" id="GO:0008270">
    <property type="term" value="F:zinc ion binding"/>
    <property type="evidence" value="ECO:0007669"/>
    <property type="project" value="UniProtKB-KW"/>
</dbReference>
<accession>A0A088RW21</accession>
<feature type="compositionally biased region" description="Low complexity" evidence="2">
    <location>
        <begin position="571"/>
        <end position="582"/>
    </location>
</feature>
<evidence type="ECO:0000313" key="5">
    <source>
        <dbReference type="Proteomes" id="UP000063063"/>
    </source>
</evidence>
<dbReference type="GO" id="GO:0072344">
    <property type="term" value="P:rescue of stalled ribosome"/>
    <property type="evidence" value="ECO:0007669"/>
    <property type="project" value="InterPro"/>
</dbReference>
<dbReference type="GO" id="GO:0043022">
    <property type="term" value="F:ribosome binding"/>
    <property type="evidence" value="ECO:0007669"/>
    <property type="project" value="TreeGrafter"/>
</dbReference>
<dbReference type="InterPro" id="IPR013083">
    <property type="entry name" value="Znf_RING/FYVE/PHD"/>
</dbReference>
<dbReference type="EMBL" id="CP009399">
    <property type="protein sequence ID" value="AIO00358.1"/>
    <property type="molecule type" value="Genomic_DNA"/>
</dbReference>
<protein>
    <recommendedName>
        <fullName evidence="3">RING-type domain-containing protein</fullName>
    </recommendedName>
</protein>
<keyword evidence="1" id="KW-0479">Metal-binding</keyword>
<dbReference type="KEGG" id="lpan:LPMP_301280"/>
<feature type="compositionally biased region" description="Polar residues" evidence="2">
    <location>
        <begin position="605"/>
        <end position="623"/>
    </location>
</feature>
<dbReference type="OrthoDB" id="3838338at2759"/>
<dbReference type="GO" id="GO:0061630">
    <property type="term" value="F:ubiquitin protein ligase activity"/>
    <property type="evidence" value="ECO:0007669"/>
    <property type="project" value="InterPro"/>
</dbReference>
<feature type="compositionally biased region" description="Low complexity" evidence="2">
    <location>
        <begin position="669"/>
        <end position="679"/>
    </location>
</feature>
<dbReference type="Pfam" id="PF23202">
    <property type="entry name" value="PAH_ZNF598"/>
    <property type="match status" value="1"/>
</dbReference>
<evidence type="ECO:0000256" key="2">
    <source>
        <dbReference type="SAM" id="MobiDB-lite"/>
    </source>
</evidence>
<dbReference type="InterPro" id="IPR013087">
    <property type="entry name" value="Znf_C2H2_type"/>
</dbReference>
<dbReference type="PROSITE" id="PS50089">
    <property type="entry name" value="ZF_RING_2"/>
    <property type="match status" value="1"/>
</dbReference>
<evidence type="ECO:0000256" key="1">
    <source>
        <dbReference type="PROSITE-ProRule" id="PRU00175"/>
    </source>
</evidence>
<gene>
    <name evidence="4" type="ORF">LPMP_301280</name>
</gene>
<dbReference type="Proteomes" id="UP000063063">
    <property type="component" value="Chromosome 30"/>
</dbReference>
<evidence type="ECO:0000313" key="4">
    <source>
        <dbReference type="EMBL" id="AIO00358.1"/>
    </source>
</evidence>
<keyword evidence="1" id="KW-0863">Zinc-finger</keyword>
<dbReference type="InterPro" id="IPR057634">
    <property type="entry name" value="PAH_ZNF598/HEL2"/>
</dbReference>
<keyword evidence="1" id="KW-0862">Zinc</keyword>
<dbReference type="PANTHER" id="PTHR22938">
    <property type="entry name" value="ZINC FINGER PROTEIN 598"/>
    <property type="match status" value="1"/>
</dbReference>
<dbReference type="VEuPathDB" id="TriTrypDB:LPAL13_300017800"/>
<dbReference type="eggNOG" id="KOG2231">
    <property type="taxonomic scope" value="Eukaryota"/>
</dbReference>
<proteinExistence type="predicted"/>
<feature type="compositionally biased region" description="Basic and acidic residues" evidence="2">
    <location>
        <begin position="561"/>
        <end position="570"/>
    </location>
</feature>
<dbReference type="InterPro" id="IPR001841">
    <property type="entry name" value="Znf_RING"/>
</dbReference>
<dbReference type="AlphaFoldDB" id="A0A088RW21"/>
<feature type="domain" description="RING-type" evidence="3">
    <location>
        <begin position="34"/>
        <end position="73"/>
    </location>
</feature>